<dbReference type="Gene3D" id="3.40.50.410">
    <property type="entry name" value="von Willebrand factor, type A domain"/>
    <property type="match status" value="1"/>
</dbReference>
<organism evidence="2 3">
    <name type="scientific">Rubripirellula reticaptiva</name>
    <dbReference type="NCBI Taxonomy" id="2528013"/>
    <lineage>
        <taxon>Bacteria</taxon>
        <taxon>Pseudomonadati</taxon>
        <taxon>Planctomycetota</taxon>
        <taxon>Planctomycetia</taxon>
        <taxon>Pirellulales</taxon>
        <taxon>Pirellulaceae</taxon>
        <taxon>Rubripirellula</taxon>
    </lineage>
</organism>
<dbReference type="PANTHER" id="PTHR33608">
    <property type="entry name" value="BLL2464 PROTEIN"/>
    <property type="match status" value="1"/>
</dbReference>
<comment type="caution">
    <text evidence="2">The sequence shown here is derived from an EMBL/GenBank/DDBJ whole genome shotgun (WGS) entry which is preliminary data.</text>
</comment>
<proteinExistence type="predicted"/>
<dbReference type="Pfam" id="PF01882">
    <property type="entry name" value="DUF58"/>
    <property type="match status" value="1"/>
</dbReference>
<name>A0A5C6ES45_9BACT</name>
<dbReference type="Proteomes" id="UP000317977">
    <property type="component" value="Unassembled WGS sequence"/>
</dbReference>
<evidence type="ECO:0000313" key="2">
    <source>
        <dbReference type="EMBL" id="TWU51174.1"/>
    </source>
</evidence>
<dbReference type="InterPro" id="IPR036465">
    <property type="entry name" value="vWFA_dom_sf"/>
</dbReference>
<dbReference type="PANTHER" id="PTHR33608:SF7">
    <property type="entry name" value="DUF58 DOMAIN-CONTAINING PROTEIN"/>
    <property type="match status" value="1"/>
</dbReference>
<feature type="domain" description="DUF58" evidence="1">
    <location>
        <begin position="45"/>
        <end position="256"/>
    </location>
</feature>
<reference evidence="2 3" key="1">
    <citation type="submission" date="2019-02" db="EMBL/GenBank/DDBJ databases">
        <title>Deep-cultivation of Planctomycetes and their phenomic and genomic characterization uncovers novel biology.</title>
        <authorList>
            <person name="Wiegand S."/>
            <person name="Jogler M."/>
            <person name="Boedeker C."/>
            <person name="Pinto D."/>
            <person name="Vollmers J."/>
            <person name="Rivas-Marin E."/>
            <person name="Kohn T."/>
            <person name="Peeters S.H."/>
            <person name="Heuer A."/>
            <person name="Rast P."/>
            <person name="Oberbeckmann S."/>
            <person name="Bunk B."/>
            <person name="Jeske O."/>
            <person name="Meyerdierks A."/>
            <person name="Storesund J.E."/>
            <person name="Kallscheuer N."/>
            <person name="Luecker S."/>
            <person name="Lage O.M."/>
            <person name="Pohl T."/>
            <person name="Merkel B.J."/>
            <person name="Hornburger P."/>
            <person name="Mueller R.-W."/>
            <person name="Bruemmer F."/>
            <person name="Labrenz M."/>
            <person name="Spormann A.M."/>
            <person name="Op Den Camp H."/>
            <person name="Overmann J."/>
            <person name="Amann R."/>
            <person name="Jetten M.S.M."/>
            <person name="Mascher T."/>
            <person name="Medema M.H."/>
            <person name="Devos D.P."/>
            <person name="Kaster A.-K."/>
            <person name="Ovreas L."/>
            <person name="Rohde M."/>
            <person name="Galperin M.Y."/>
            <person name="Jogler C."/>
        </authorList>
    </citation>
    <scope>NUCLEOTIDE SEQUENCE [LARGE SCALE GENOMIC DNA]</scope>
    <source>
        <strain evidence="2 3">Poly59</strain>
    </source>
</reference>
<dbReference type="EMBL" id="SJPX01000003">
    <property type="protein sequence ID" value="TWU51174.1"/>
    <property type="molecule type" value="Genomic_DNA"/>
</dbReference>
<sequence>MLPSADPSALMRIKSLQLRAKAVVEGFYNGLHRSPYHGYSVEFNEYRPYTVGDDLRALDWKLFARSDRYYIKKFEDETTRRCYLVVDQSRSMAFGSLDYTKLEYAQTLAATLAYYLSNQRDSVGLMTFDETIGEFLSARNRPGHLRSMLVALSRPVAGKGTDIDTPLRQIAALVSRRGLIVLISDMLSPIETLQTNLAYLRSRGHEVMILRVLDPGELELGLKSPGMIVDMESGKEIYLDPDVARTSYREKFAKHQSQLKTICSSLGVEIFDMMTDAPIEQALFHVISVQKRRSAGANRAGMIAGGSSARMASS</sequence>
<gene>
    <name evidence="2" type="ORF">Poly59_27650</name>
</gene>
<evidence type="ECO:0000313" key="3">
    <source>
        <dbReference type="Proteomes" id="UP000317977"/>
    </source>
</evidence>
<dbReference type="SUPFAM" id="SSF53300">
    <property type="entry name" value="vWA-like"/>
    <property type="match status" value="1"/>
</dbReference>
<dbReference type="InterPro" id="IPR002881">
    <property type="entry name" value="DUF58"/>
</dbReference>
<evidence type="ECO:0000259" key="1">
    <source>
        <dbReference type="Pfam" id="PF01882"/>
    </source>
</evidence>
<accession>A0A5C6ES45</accession>
<protein>
    <submittedName>
        <fullName evidence="2">VWA domain containing CoxE-like protein</fullName>
    </submittedName>
</protein>
<keyword evidence="3" id="KW-1185">Reference proteome</keyword>
<dbReference type="AlphaFoldDB" id="A0A5C6ES45"/>